<dbReference type="InterPro" id="IPR001441">
    <property type="entry name" value="UPP_synth-like"/>
</dbReference>
<feature type="binding site" evidence="3">
    <location>
        <position position="55"/>
    </location>
    <ligand>
        <name>substrate</name>
    </ligand>
</feature>
<dbReference type="Pfam" id="PF01255">
    <property type="entry name" value="Prenyltransf"/>
    <property type="match status" value="1"/>
</dbReference>
<feature type="binding site" evidence="3">
    <location>
        <begin position="38"/>
        <end position="41"/>
    </location>
    <ligand>
        <name>substrate</name>
    </ligand>
</feature>
<feature type="binding site" evidence="3">
    <location>
        <position position="224"/>
    </location>
    <ligand>
        <name>Mg(2+)</name>
        <dbReference type="ChEBI" id="CHEBI:18420"/>
    </ligand>
</feature>
<dbReference type="PANTHER" id="PTHR10291">
    <property type="entry name" value="DEHYDRODOLICHYL DIPHOSPHATE SYNTHASE FAMILY MEMBER"/>
    <property type="match status" value="1"/>
</dbReference>
<comment type="cofactor">
    <cofactor evidence="3">
        <name>Mg(2+)</name>
        <dbReference type="ChEBI" id="CHEBI:18420"/>
    </cofactor>
    <text evidence="3">Binds 2 magnesium ions per subunit.</text>
</comment>
<protein>
    <recommendedName>
        <fullName evidence="3">Isoprenyl transferase</fullName>
        <ecNumber evidence="3">2.5.1.-</ecNumber>
    </recommendedName>
</protein>
<dbReference type="EC" id="2.5.1.-" evidence="3"/>
<feature type="binding site" evidence="3">
    <location>
        <begin position="83"/>
        <end position="85"/>
    </location>
    <ligand>
        <name>substrate</name>
    </ligand>
</feature>
<dbReference type="SUPFAM" id="SSF64005">
    <property type="entry name" value="Undecaprenyl diphosphate synthase"/>
    <property type="match status" value="1"/>
</dbReference>
<dbReference type="Proteomes" id="UP000597656">
    <property type="component" value="Unassembled WGS sequence"/>
</dbReference>
<evidence type="ECO:0000313" key="5">
    <source>
        <dbReference type="Proteomes" id="UP000597656"/>
    </source>
</evidence>
<comment type="similarity">
    <text evidence="2">Belongs to the UPP synthase family. Z-FPP synthase subfamily.</text>
</comment>
<proteinExistence type="inferred from homology"/>
<feature type="active site" description="Proton acceptor" evidence="3">
    <location>
        <position position="86"/>
    </location>
</feature>
<feature type="binding site" evidence="3">
    <location>
        <position position="90"/>
    </location>
    <ligand>
        <name>substrate</name>
    </ligand>
</feature>
<dbReference type="NCBIfam" id="TIGR00055">
    <property type="entry name" value="uppS"/>
    <property type="match status" value="1"/>
</dbReference>
<gene>
    <name evidence="4" type="ORF">GCM10011609_10080</name>
</gene>
<feature type="binding site" evidence="3">
    <location>
        <begin position="211"/>
        <end position="213"/>
    </location>
    <ligand>
        <name>substrate</name>
    </ligand>
</feature>
<dbReference type="PROSITE" id="PS01066">
    <property type="entry name" value="UPP_SYNTHASE"/>
    <property type="match status" value="1"/>
</dbReference>
<name>A0ABQ2HE94_9PSEU</name>
<dbReference type="GO" id="GO:0016740">
    <property type="term" value="F:transferase activity"/>
    <property type="evidence" value="ECO:0007669"/>
    <property type="project" value="UniProtKB-KW"/>
</dbReference>
<evidence type="ECO:0000256" key="3">
    <source>
        <dbReference type="HAMAP-Rule" id="MF_01139"/>
    </source>
</evidence>
<feature type="binding site" evidence="3">
    <location>
        <position position="42"/>
    </location>
    <ligand>
        <name>substrate</name>
    </ligand>
</feature>
<keyword evidence="5" id="KW-1185">Reference proteome</keyword>
<comment type="caution">
    <text evidence="3">Lacks conserved residue(s) required for the propagation of feature annotation.</text>
</comment>
<dbReference type="HAMAP" id="MF_01139">
    <property type="entry name" value="ISPT"/>
    <property type="match status" value="1"/>
</dbReference>
<dbReference type="InterPro" id="IPR018520">
    <property type="entry name" value="UPP_synth-like_CS"/>
</dbReference>
<organism evidence="4 5">
    <name type="scientific">Lentzea pudingi</name>
    <dbReference type="NCBI Taxonomy" id="1789439"/>
    <lineage>
        <taxon>Bacteria</taxon>
        <taxon>Bacillati</taxon>
        <taxon>Actinomycetota</taxon>
        <taxon>Actinomycetes</taxon>
        <taxon>Pseudonocardiales</taxon>
        <taxon>Pseudonocardiaceae</taxon>
        <taxon>Lentzea</taxon>
    </lineage>
</organism>
<dbReference type="EMBL" id="BMNC01000001">
    <property type="protein sequence ID" value="GGM76151.1"/>
    <property type="molecule type" value="Genomic_DNA"/>
</dbReference>
<evidence type="ECO:0000256" key="1">
    <source>
        <dbReference type="ARBA" id="ARBA00022679"/>
    </source>
</evidence>
<evidence type="ECO:0000256" key="2">
    <source>
        <dbReference type="ARBA" id="ARBA00038453"/>
    </source>
</evidence>
<keyword evidence="3" id="KW-0460">Magnesium</keyword>
<sequence>MDFVMIMRAALQDLYARRLRKQLKNAVLPKHIAVIMDGNRRWARQVGLANASEGHQRGGEHLKNVMDWCQDLGIRHLTVYLASADNLHKRAEAEMRFLMEEVVERIVVPRAVDSARWQTHVAGRVDLLPGTTRHALELAEEQTRDRDFHLTVAVGYDGRFELVDAVRSLLGSGPSLEELTASITPDDIAWHLYTAGQPDPDLVIRTSGEVRMSGFLLWQAAFAELRFCDVHWPGFRYLDFLRALRSYSDSRG</sequence>
<dbReference type="Gene3D" id="3.40.1180.10">
    <property type="entry name" value="Decaprenyl diphosphate synthase-like"/>
    <property type="match status" value="1"/>
</dbReference>
<feature type="binding site" evidence="3">
    <location>
        <position position="205"/>
    </location>
    <ligand>
        <name>substrate</name>
    </ligand>
</feature>
<keyword evidence="3" id="KW-0479">Metal-binding</keyword>
<reference evidence="5" key="1">
    <citation type="journal article" date="2019" name="Int. J. Syst. Evol. Microbiol.">
        <title>The Global Catalogue of Microorganisms (GCM) 10K type strain sequencing project: providing services to taxonomists for standard genome sequencing and annotation.</title>
        <authorList>
            <consortium name="The Broad Institute Genomics Platform"/>
            <consortium name="The Broad Institute Genome Sequencing Center for Infectious Disease"/>
            <person name="Wu L."/>
            <person name="Ma J."/>
        </authorList>
    </citation>
    <scope>NUCLEOTIDE SEQUENCE [LARGE SCALE GENOMIC DNA]</scope>
    <source>
        <strain evidence="5">CGMCC 4.7319</strain>
    </source>
</reference>
<accession>A0ABQ2HE94</accession>
<comment type="caution">
    <text evidence="4">The sequence shown here is derived from an EMBL/GenBank/DDBJ whole genome shotgun (WGS) entry which is preliminary data.</text>
</comment>
<feature type="binding site" evidence="3">
    <location>
        <position position="37"/>
    </location>
    <ligand>
        <name>Mg(2+)</name>
        <dbReference type="ChEBI" id="CHEBI:18420"/>
    </ligand>
</feature>
<comment type="function">
    <text evidence="3">Catalyzes the condensation of isopentenyl diphosphate (IPP) with allylic pyrophosphates generating different type of terpenoids.</text>
</comment>
<feature type="active site" evidence="3">
    <location>
        <position position="37"/>
    </location>
</feature>
<comment type="subunit">
    <text evidence="3">Homodimer.</text>
</comment>
<dbReference type="InterPro" id="IPR036424">
    <property type="entry name" value="UPP_synth-like_sf"/>
</dbReference>
<keyword evidence="1 3" id="KW-0808">Transferase</keyword>
<dbReference type="CDD" id="cd00475">
    <property type="entry name" value="Cis_IPPS"/>
    <property type="match status" value="1"/>
</dbReference>
<evidence type="ECO:0000313" key="4">
    <source>
        <dbReference type="EMBL" id="GGM76151.1"/>
    </source>
</evidence>
<dbReference type="PANTHER" id="PTHR10291:SF43">
    <property type="entry name" value="DEHYDRODOLICHYL DIPHOSPHATE SYNTHASE COMPLEX SUBUNIT DHDDS"/>
    <property type="match status" value="1"/>
</dbReference>